<keyword evidence="1" id="KW-0677">Repeat</keyword>
<organism evidence="4 5">
    <name type="scientific">Hymenochirus boettgeri</name>
    <name type="common">Congo dwarf clawed frog</name>
    <dbReference type="NCBI Taxonomy" id="247094"/>
    <lineage>
        <taxon>Eukaryota</taxon>
        <taxon>Metazoa</taxon>
        <taxon>Chordata</taxon>
        <taxon>Craniata</taxon>
        <taxon>Vertebrata</taxon>
        <taxon>Euteleostomi</taxon>
        <taxon>Amphibia</taxon>
        <taxon>Batrachia</taxon>
        <taxon>Anura</taxon>
        <taxon>Pipoidea</taxon>
        <taxon>Pipidae</taxon>
        <taxon>Pipinae</taxon>
        <taxon>Hymenochirus</taxon>
    </lineage>
</organism>
<dbReference type="InterPro" id="IPR003609">
    <property type="entry name" value="Pan_app"/>
</dbReference>
<keyword evidence="2" id="KW-1015">Disulfide bond</keyword>
<dbReference type="CDD" id="cd01100">
    <property type="entry name" value="APPLE_Factor_XI_like"/>
    <property type="match status" value="3"/>
</dbReference>
<comment type="caution">
    <text evidence="4">The sequence shown here is derived from an EMBL/GenBank/DDBJ whole genome shotgun (WGS) entry which is preliminary data.</text>
</comment>
<dbReference type="OrthoDB" id="9448935at2759"/>
<dbReference type="PANTHER" id="PTHR33946">
    <property type="match status" value="1"/>
</dbReference>
<gene>
    <name evidence="4" type="ORF">GDO86_000376</name>
</gene>
<evidence type="ECO:0000313" key="5">
    <source>
        <dbReference type="Proteomes" id="UP000812440"/>
    </source>
</evidence>
<proteinExistence type="predicted"/>
<protein>
    <recommendedName>
        <fullName evidence="3">Apple domain-containing protein</fullName>
    </recommendedName>
</protein>
<dbReference type="Pfam" id="PF00024">
    <property type="entry name" value="PAN_1"/>
    <property type="match status" value="4"/>
</dbReference>
<dbReference type="InterPro" id="IPR000177">
    <property type="entry name" value="Apple"/>
</dbReference>
<dbReference type="Proteomes" id="UP000812440">
    <property type="component" value="Chromosome 1"/>
</dbReference>
<accession>A0A8T2KCZ1</accession>
<dbReference type="AlphaFoldDB" id="A0A8T2KCZ1"/>
<dbReference type="PANTHER" id="PTHR33946:SF4">
    <property type="entry name" value="COAGULATION FACTOR XI"/>
    <property type="match status" value="1"/>
</dbReference>
<dbReference type="PRINTS" id="PR00005">
    <property type="entry name" value="APPLEDOMAIN"/>
</dbReference>
<dbReference type="GO" id="GO:0005576">
    <property type="term" value="C:extracellular region"/>
    <property type="evidence" value="ECO:0007669"/>
    <property type="project" value="InterPro"/>
</dbReference>
<feature type="domain" description="Apple" evidence="3">
    <location>
        <begin position="90"/>
        <end position="173"/>
    </location>
</feature>
<dbReference type="EMBL" id="JAACNH010000001">
    <property type="protein sequence ID" value="KAG8453724.1"/>
    <property type="molecule type" value="Genomic_DNA"/>
</dbReference>
<evidence type="ECO:0000313" key="4">
    <source>
        <dbReference type="EMBL" id="KAG8453724.1"/>
    </source>
</evidence>
<dbReference type="PROSITE" id="PS00495">
    <property type="entry name" value="APPLE"/>
    <property type="match status" value="1"/>
</dbReference>
<feature type="domain" description="Apple" evidence="3">
    <location>
        <begin position="180"/>
        <end position="263"/>
    </location>
</feature>
<feature type="domain" description="Apple" evidence="3">
    <location>
        <begin position="270"/>
        <end position="353"/>
    </location>
</feature>
<dbReference type="GO" id="GO:0006508">
    <property type="term" value="P:proteolysis"/>
    <property type="evidence" value="ECO:0007669"/>
    <property type="project" value="InterPro"/>
</dbReference>
<dbReference type="Gene3D" id="3.50.4.10">
    <property type="entry name" value="Hepatocyte Growth Factor"/>
    <property type="match status" value="4"/>
</dbReference>
<dbReference type="SMART" id="SM00223">
    <property type="entry name" value="APPLE"/>
    <property type="match status" value="4"/>
</dbReference>
<feature type="non-terminal residue" evidence="4">
    <location>
        <position position="1"/>
    </location>
</feature>
<evidence type="ECO:0000259" key="3">
    <source>
        <dbReference type="PROSITE" id="PS50948"/>
    </source>
</evidence>
<dbReference type="SUPFAM" id="SSF57414">
    <property type="entry name" value="Hairpin loop containing domain-like"/>
    <property type="match status" value="2"/>
</dbReference>
<keyword evidence="5" id="KW-1185">Reference proteome</keyword>
<sequence length="357" mass="39619">CVSELYHDTYFQGGDLGSTFTPDAVHCQLVCTFSPRCLMFSFLPASWPKENERFACFLKDSVTNILPKVTLPGVISGHSLKNCNNKIRVCLDKNFPGIDMIGTNYNVTSVTSVDQCKEDCTNDIHCQFFTYVTGSFHSAQLRNKCYFKYSGKGMPTKIRLLDNVVSGFSLKACGKSSLGCQRDLFQNTKFLGENITSVFAPDVITCQKICTFHPICLFFTFLTKDFKDLTKRNLCQMRTSTSGLPTVEIEKEDAISGFSLLTCKSSPSVCPLALHSDAAFLGSELIVQDVNGDKECQSLCTNNTRCQFFTYKSVPSACNQNKCKCHLRISSNGLPTGIQHEIGFTSGFSLRLCKINL</sequence>
<evidence type="ECO:0000256" key="2">
    <source>
        <dbReference type="ARBA" id="ARBA00023157"/>
    </source>
</evidence>
<evidence type="ECO:0000256" key="1">
    <source>
        <dbReference type="ARBA" id="ARBA00022737"/>
    </source>
</evidence>
<name>A0A8T2KCZ1_9PIPI</name>
<reference evidence="4" key="1">
    <citation type="thesis" date="2020" institute="ProQuest LLC" country="789 East Eisenhower Parkway, Ann Arbor, MI, USA">
        <title>Comparative Genomics and Chromosome Evolution.</title>
        <authorList>
            <person name="Mudd A.B."/>
        </authorList>
    </citation>
    <scope>NUCLEOTIDE SEQUENCE</scope>
    <source>
        <strain evidence="4">Female2</strain>
        <tissue evidence="4">Blood</tissue>
    </source>
</reference>
<dbReference type="PROSITE" id="PS50948">
    <property type="entry name" value="PAN"/>
    <property type="match status" value="3"/>
</dbReference>